<evidence type="ECO:0000313" key="3">
    <source>
        <dbReference type="EMBL" id="KKQ55380.1"/>
    </source>
</evidence>
<accession>A0A0G0IWH1</accession>
<name>A0A0G0IWH1_9BACT</name>
<evidence type="ECO:0000256" key="1">
    <source>
        <dbReference type="SAM" id="Phobius"/>
    </source>
</evidence>
<dbReference type="Pfam" id="PF04892">
    <property type="entry name" value="VanZ"/>
    <property type="match status" value="1"/>
</dbReference>
<keyword evidence="1" id="KW-1133">Transmembrane helix</keyword>
<dbReference type="STRING" id="1618583.US75_C0023G0003"/>
<dbReference type="EMBL" id="LBUE01000023">
    <property type="protein sequence ID" value="KKQ55380.1"/>
    <property type="molecule type" value="Genomic_DNA"/>
</dbReference>
<dbReference type="PANTHER" id="PTHR28008:SF1">
    <property type="entry name" value="DOMAIN PROTEIN, PUTATIVE (AFU_ORTHOLOGUE AFUA_3G10980)-RELATED"/>
    <property type="match status" value="1"/>
</dbReference>
<reference evidence="3 4" key="1">
    <citation type="journal article" date="2015" name="Nature">
        <title>rRNA introns, odd ribosomes, and small enigmatic genomes across a large radiation of phyla.</title>
        <authorList>
            <person name="Brown C.T."/>
            <person name="Hug L.A."/>
            <person name="Thomas B.C."/>
            <person name="Sharon I."/>
            <person name="Castelle C.J."/>
            <person name="Singh A."/>
            <person name="Wilkins M.J."/>
            <person name="Williams K.H."/>
            <person name="Banfield J.F."/>
        </authorList>
    </citation>
    <scope>NUCLEOTIDE SEQUENCE [LARGE SCALE GENOMIC DNA]</scope>
</reference>
<dbReference type="Proteomes" id="UP000034096">
    <property type="component" value="Unassembled WGS sequence"/>
</dbReference>
<keyword evidence="1" id="KW-0812">Transmembrane</keyword>
<evidence type="ECO:0000259" key="2">
    <source>
        <dbReference type="Pfam" id="PF04892"/>
    </source>
</evidence>
<dbReference type="PANTHER" id="PTHR28008">
    <property type="entry name" value="DOMAIN PROTEIN, PUTATIVE (AFU_ORTHOLOGUE AFUA_3G10980)-RELATED"/>
    <property type="match status" value="1"/>
</dbReference>
<protein>
    <submittedName>
        <fullName evidence="3">VanZ-like protein</fullName>
    </submittedName>
</protein>
<feature type="transmembrane region" description="Helical" evidence="1">
    <location>
        <begin position="38"/>
        <end position="56"/>
    </location>
</feature>
<feature type="transmembrane region" description="Helical" evidence="1">
    <location>
        <begin position="103"/>
        <end position="120"/>
    </location>
</feature>
<feature type="domain" description="VanZ-like" evidence="2">
    <location>
        <begin position="8"/>
        <end position="116"/>
    </location>
</feature>
<dbReference type="InterPro" id="IPR006976">
    <property type="entry name" value="VanZ-like"/>
</dbReference>
<evidence type="ECO:0000313" key="4">
    <source>
        <dbReference type="Proteomes" id="UP000034096"/>
    </source>
</evidence>
<keyword evidence="1" id="KW-0472">Membrane</keyword>
<gene>
    <name evidence="3" type="ORF">US75_C0023G0003</name>
</gene>
<sequence>MKFVFRFWLPFVLWLGVIFAFSSNPTTRASEIHWQDFIIKKTAHIVEYFIFSLLLYRALLNSGIHSKRIFAFIVFTAFLYGMSDEFHQSFTPGRDPQPRDVMFDATGSILFVYFYNKILVKNEKLLKYAKMIQLGADGKQETLNNKKNNNN</sequence>
<proteinExistence type="predicted"/>
<feature type="transmembrane region" description="Helical" evidence="1">
    <location>
        <begin position="68"/>
        <end position="83"/>
    </location>
</feature>
<dbReference type="NCBIfam" id="NF037970">
    <property type="entry name" value="vanZ_1"/>
    <property type="match status" value="1"/>
</dbReference>
<comment type="caution">
    <text evidence="3">The sequence shown here is derived from an EMBL/GenBank/DDBJ whole genome shotgun (WGS) entry which is preliminary data.</text>
</comment>
<organism evidence="3 4">
    <name type="scientific">Candidatus Woesebacteria bacterium GW2011_GWC1_38_13</name>
    <dbReference type="NCBI Taxonomy" id="1618583"/>
    <lineage>
        <taxon>Bacteria</taxon>
        <taxon>Candidatus Woeseibacteriota</taxon>
    </lineage>
</organism>
<dbReference type="AlphaFoldDB" id="A0A0G0IWH1"/>